<evidence type="ECO:0000256" key="1">
    <source>
        <dbReference type="SAM" id="MobiDB-lite"/>
    </source>
</evidence>
<comment type="caution">
    <text evidence="3">The sequence shown here is derived from an EMBL/GenBank/DDBJ whole genome shotgun (WGS) entry which is preliminary data.</text>
</comment>
<dbReference type="STRING" id="1075090.GOAMR_69_00410"/>
<organism evidence="3 4">
    <name type="scientific">Gordonia amarae NBRC 15530</name>
    <dbReference type="NCBI Taxonomy" id="1075090"/>
    <lineage>
        <taxon>Bacteria</taxon>
        <taxon>Bacillati</taxon>
        <taxon>Actinomycetota</taxon>
        <taxon>Actinomycetes</taxon>
        <taxon>Mycobacteriales</taxon>
        <taxon>Gordoniaceae</taxon>
        <taxon>Gordonia</taxon>
    </lineage>
</organism>
<feature type="transmembrane region" description="Helical" evidence="2">
    <location>
        <begin position="127"/>
        <end position="146"/>
    </location>
</feature>
<feature type="compositionally biased region" description="Basic residues" evidence="1">
    <location>
        <begin position="1"/>
        <end position="16"/>
    </location>
</feature>
<dbReference type="AlphaFoldDB" id="G7GV97"/>
<keyword evidence="2" id="KW-0812">Transmembrane</keyword>
<feature type="transmembrane region" description="Helical" evidence="2">
    <location>
        <begin position="70"/>
        <end position="89"/>
    </location>
</feature>
<proteinExistence type="predicted"/>
<dbReference type="EMBL" id="BAED01000069">
    <property type="protein sequence ID" value="GAB07522.1"/>
    <property type="molecule type" value="Genomic_DNA"/>
</dbReference>
<dbReference type="Proteomes" id="UP000006023">
    <property type="component" value="Unassembled WGS sequence"/>
</dbReference>
<keyword evidence="2" id="KW-0472">Membrane</keyword>
<dbReference type="eggNOG" id="ENOG50344NN">
    <property type="taxonomic scope" value="Bacteria"/>
</dbReference>
<feature type="transmembrane region" description="Helical" evidence="2">
    <location>
        <begin position="158"/>
        <end position="177"/>
    </location>
</feature>
<evidence type="ECO:0000256" key="2">
    <source>
        <dbReference type="SAM" id="Phobius"/>
    </source>
</evidence>
<keyword evidence="2" id="KW-1133">Transmembrane helix</keyword>
<sequence>MAAKKKKRRSAAKNRPRAAAVRTPEPNPPADGPVTGHTDTFFGRLNVRPARIATVVAEAWTMPSVVFDRVMVGLLTCAAVAVGVLSAGFAPQRFFGEQIPVVAVLVGLTNLVLLWLASGFSRGPGRVAPLIAWLLTLMVAAMAGPGRDEVLPLDGTDILPTFLLVVVGAGVPLVALWSGRLNTRQG</sequence>
<feature type="transmembrane region" description="Helical" evidence="2">
    <location>
        <begin position="101"/>
        <end position="120"/>
    </location>
</feature>
<evidence type="ECO:0000313" key="4">
    <source>
        <dbReference type="Proteomes" id="UP000006023"/>
    </source>
</evidence>
<name>G7GV97_9ACTN</name>
<accession>G7GV97</accession>
<keyword evidence="4" id="KW-1185">Reference proteome</keyword>
<evidence type="ECO:0000313" key="3">
    <source>
        <dbReference type="EMBL" id="GAB07522.1"/>
    </source>
</evidence>
<feature type="region of interest" description="Disordered" evidence="1">
    <location>
        <begin position="1"/>
        <end position="34"/>
    </location>
</feature>
<reference evidence="3 4" key="1">
    <citation type="submission" date="2011-11" db="EMBL/GenBank/DDBJ databases">
        <title>Whole genome shotgun sequence of Gordonia amarae NBRC 15530.</title>
        <authorList>
            <person name="Takarada H."/>
            <person name="Hosoyama A."/>
            <person name="Tsuchikane K."/>
            <person name="Katsumata H."/>
            <person name="Yamazaki S."/>
            <person name="Fujita N."/>
        </authorList>
    </citation>
    <scope>NUCLEOTIDE SEQUENCE [LARGE SCALE GENOMIC DNA]</scope>
    <source>
        <strain evidence="3 4">NBRC 15530</strain>
    </source>
</reference>
<protein>
    <submittedName>
        <fullName evidence="3">Uncharacterized protein</fullName>
    </submittedName>
</protein>
<dbReference type="RefSeq" id="WP_005192412.1">
    <property type="nucleotide sequence ID" value="NZ_BAED01000069.1"/>
</dbReference>
<gene>
    <name evidence="3" type="ORF">GOAMR_69_00410</name>
</gene>